<feature type="domain" description="DYW" evidence="8">
    <location>
        <begin position="563"/>
        <end position="647"/>
    </location>
</feature>
<evidence type="ECO:0000256" key="7">
    <source>
        <dbReference type="PROSITE-ProRule" id="PRU00708"/>
    </source>
</evidence>
<dbReference type="FunFam" id="1.25.40.10:FF:000031">
    <property type="entry name" value="Pentatricopeptide repeat-containing protein mitochondrial"/>
    <property type="match status" value="1"/>
</dbReference>
<comment type="similarity">
    <text evidence="2">Belongs to the PPR family. PCMP-H subfamily.</text>
</comment>
<dbReference type="PROSITE" id="PS51375">
    <property type="entry name" value="PPR"/>
    <property type="match status" value="3"/>
</dbReference>
<dbReference type="GO" id="GO:0034038">
    <property type="term" value="F:deoxyhypusine synthase activity"/>
    <property type="evidence" value="ECO:0007669"/>
    <property type="project" value="TreeGrafter"/>
</dbReference>
<dbReference type="AlphaFoldDB" id="A0A445D386"/>
<dbReference type="InterPro" id="IPR046848">
    <property type="entry name" value="E_motif"/>
</dbReference>
<name>A0A445D386_ARAHY</name>
<dbReference type="InterPro" id="IPR002885">
    <property type="entry name" value="PPR_rpt"/>
</dbReference>
<dbReference type="Proteomes" id="UP000289738">
    <property type="component" value="Chromosome A05"/>
</dbReference>
<dbReference type="GO" id="GO:0003729">
    <property type="term" value="F:mRNA binding"/>
    <property type="evidence" value="ECO:0007669"/>
    <property type="project" value="UniProtKB-ARBA"/>
</dbReference>
<dbReference type="InterPro" id="IPR002773">
    <property type="entry name" value="Deoxyhypusine_synthase"/>
</dbReference>
<feature type="repeat" description="PPR" evidence="7">
    <location>
        <begin position="348"/>
        <end position="382"/>
    </location>
</feature>
<evidence type="ECO:0000256" key="5">
    <source>
        <dbReference type="ARBA" id="ARBA00022737"/>
    </source>
</evidence>
<keyword evidence="5" id="KW-0677">Repeat</keyword>
<dbReference type="InterPro" id="IPR029035">
    <property type="entry name" value="DHS-like_NAD/FAD-binding_dom"/>
</dbReference>
<comment type="cofactor">
    <cofactor evidence="1">
        <name>NAD(+)</name>
        <dbReference type="ChEBI" id="CHEBI:57540"/>
    </cofactor>
</comment>
<evidence type="ECO:0000256" key="1">
    <source>
        <dbReference type="ARBA" id="ARBA00001911"/>
    </source>
</evidence>
<dbReference type="InterPro" id="IPR032867">
    <property type="entry name" value="DYW_dom"/>
</dbReference>
<keyword evidence="4" id="KW-0808">Transferase</keyword>
<evidence type="ECO:0000313" key="10">
    <source>
        <dbReference type="Proteomes" id="UP000289738"/>
    </source>
</evidence>
<keyword evidence="10" id="KW-1185">Reference proteome</keyword>
<comment type="caution">
    <text evidence="9">The sequence shown here is derived from an EMBL/GenBank/DDBJ whole genome shotgun (WGS) entry which is preliminary data.</text>
</comment>
<evidence type="ECO:0000259" key="8">
    <source>
        <dbReference type="Pfam" id="PF14432"/>
    </source>
</evidence>
<dbReference type="Pfam" id="PF01535">
    <property type="entry name" value="PPR"/>
    <property type="match status" value="2"/>
</dbReference>
<dbReference type="GO" id="GO:0008270">
    <property type="term" value="F:zinc ion binding"/>
    <property type="evidence" value="ECO:0007669"/>
    <property type="project" value="InterPro"/>
</dbReference>
<evidence type="ECO:0000256" key="2">
    <source>
        <dbReference type="ARBA" id="ARBA00006643"/>
    </source>
</evidence>
<protein>
    <recommendedName>
        <fullName evidence="8">DYW domain-containing protein</fullName>
    </recommendedName>
</protein>
<dbReference type="STRING" id="3818.A0A445D386"/>
<dbReference type="FunFam" id="1.25.40.10:FF:000987">
    <property type="entry name" value="Pentatricopeptide repeat-containing protein At3g14330"/>
    <property type="match status" value="1"/>
</dbReference>
<accession>A0A445D386</accession>
<dbReference type="NCBIfam" id="TIGR00756">
    <property type="entry name" value="PPR"/>
    <property type="match status" value="3"/>
</dbReference>
<dbReference type="Pfam" id="PF01916">
    <property type="entry name" value="DS"/>
    <property type="match status" value="1"/>
</dbReference>
<dbReference type="SUPFAM" id="SSF52467">
    <property type="entry name" value="DHS-like NAD/FAD-binding domain"/>
    <property type="match status" value="1"/>
</dbReference>
<evidence type="ECO:0000256" key="3">
    <source>
        <dbReference type="ARBA" id="ARBA00009892"/>
    </source>
</evidence>
<dbReference type="Gene3D" id="3.40.910.10">
    <property type="entry name" value="Deoxyhypusine synthase"/>
    <property type="match status" value="1"/>
</dbReference>
<dbReference type="Pfam" id="PF20431">
    <property type="entry name" value="E_motif"/>
    <property type="match status" value="1"/>
</dbReference>
<feature type="repeat" description="PPR" evidence="7">
    <location>
        <begin position="383"/>
        <end position="417"/>
    </location>
</feature>
<dbReference type="Gene3D" id="1.25.40.10">
    <property type="entry name" value="Tetratricopeptide repeat domain"/>
    <property type="match status" value="4"/>
</dbReference>
<dbReference type="EMBL" id="SDMP01000005">
    <property type="protein sequence ID" value="RYR57635.1"/>
    <property type="molecule type" value="Genomic_DNA"/>
</dbReference>
<keyword evidence="6" id="KW-0520">NAD</keyword>
<proteinExistence type="inferred from homology"/>
<comment type="similarity">
    <text evidence="3">Belongs to the deoxyhypusine synthase family.</text>
</comment>
<dbReference type="InterPro" id="IPR036982">
    <property type="entry name" value="Deoxyhypusine_synthase_sf"/>
</dbReference>
<dbReference type="InterPro" id="IPR011990">
    <property type="entry name" value="TPR-like_helical_dom_sf"/>
</dbReference>
<organism evidence="9 10">
    <name type="scientific">Arachis hypogaea</name>
    <name type="common">Peanut</name>
    <dbReference type="NCBI Taxonomy" id="3818"/>
    <lineage>
        <taxon>Eukaryota</taxon>
        <taxon>Viridiplantae</taxon>
        <taxon>Streptophyta</taxon>
        <taxon>Embryophyta</taxon>
        <taxon>Tracheophyta</taxon>
        <taxon>Spermatophyta</taxon>
        <taxon>Magnoliopsida</taxon>
        <taxon>eudicotyledons</taxon>
        <taxon>Gunneridae</taxon>
        <taxon>Pentapetalae</taxon>
        <taxon>rosids</taxon>
        <taxon>fabids</taxon>
        <taxon>Fabales</taxon>
        <taxon>Fabaceae</taxon>
        <taxon>Papilionoideae</taxon>
        <taxon>50 kb inversion clade</taxon>
        <taxon>dalbergioids sensu lato</taxon>
        <taxon>Dalbergieae</taxon>
        <taxon>Pterocarpus clade</taxon>
        <taxon>Arachis</taxon>
    </lineage>
</organism>
<sequence>MVMFPAISLSTNITVKTNITVSATPTPRTTTTQKLHKTTPPLDSTLKSLCKLGKLEEALSVIESSKRKPNDEDIEVFSLFLHACISTKSLEHAQKLRSHILRSKPSLLQNPTLKSKLITLFSVCGQLDEARRVFNDQTSGEATPSEPVWVAMAIGYSRNGFSTEVLLLYSNMLLHSVKPGNFAFSAALKACVDTSDAFLGRAIHAQIVKHDEEADQVVNNALLKFYVECGGCFNEALKVFEVMPQRNVVSWNTLIAGFAGQGRVFEMLDAFRVMQGEAMGFSWVTLTTVLPVCGQVTALHSGKEIHGQILKSKKRGDVPLLNSLMDMYAKCGTIGYCRKVFDRMQNKDLTSWNTMLSGYSINGQIDEAMALFDEMISNNIRPDGITFVALLSGCSHSGLTSEGNRLFHVMQNYGVKPSLEHYACLVDMLGRSGKIHEGLAVAESLPMKPSGSIWGSLLNSCRLYGNVSLAETVAERLFEIEPNNSGNYVMLSNIYANAGMWEEVKRVREMMAMRGIKKDAGCSWIQIKHRIHTFVAGGSTDFRNSAEFCRVWSELSNATKKVGYVPDTEVVLHDINEEMKTMWVCGHSERLAAVYALINTGEGMPVRITKNLRVCVDCHSWMKAVSRVTRRLIVLRDTNRFHHFENEELLSSMGEAKEDNVVLSSVHSTVFKESENLEGKCTKIEGYDFNQGVNYHQLLKSMVTTGFQASNLGDAIQVINQMVCFLDWRLADEPVVDDCSEEERDLGYRRSVTCKVFLGFTSNLISSGVRDTVRFLVQHHMVDVIVTTTGGIEEDLIKCLAPTYKGDFSLDGAYLRSKGLNRIGNLLVPNDNYCKFEDWIIPIFDQMLTEQNNENVIWTPSKLIARLGKEIKNESSYLYWAYKNNIPVFCPGLTDGSLGDMLYFHSFRNPGLIVDIVQDIRAMNGEAVHASPRKTGMIILGGGLPKHHICNANMMRNGADYAVFINTAQEFDGSDSGARPDEAVSWGKIRGSAKTVKVHCDATIAFPLLVAETFAPRVKPCNQ</sequence>
<dbReference type="FunFam" id="3.40.910.10:FF:000002">
    <property type="entry name" value="Deoxyhypusine synthase"/>
    <property type="match status" value="1"/>
</dbReference>
<gene>
    <name evidence="9" type="ORF">Ahy_A05g023342</name>
</gene>
<dbReference type="Pfam" id="PF13041">
    <property type="entry name" value="PPR_2"/>
    <property type="match status" value="1"/>
</dbReference>
<evidence type="ECO:0000256" key="6">
    <source>
        <dbReference type="ARBA" id="ARBA00023027"/>
    </source>
</evidence>
<feature type="repeat" description="PPR" evidence="7">
    <location>
        <begin position="215"/>
        <end position="250"/>
    </location>
</feature>
<dbReference type="NCBIfam" id="TIGR00321">
    <property type="entry name" value="dhys"/>
    <property type="match status" value="1"/>
</dbReference>
<dbReference type="FunFam" id="1.25.40.10:FF:000366">
    <property type="entry name" value="Pentatricopeptide (PPR) repeat-containing protein"/>
    <property type="match status" value="1"/>
</dbReference>
<dbReference type="PANTHER" id="PTHR11703:SF0">
    <property type="entry name" value="DEOXYHYPUSINE SYNTHASE"/>
    <property type="match status" value="1"/>
</dbReference>
<dbReference type="Pfam" id="PF14432">
    <property type="entry name" value="DYW_deaminase"/>
    <property type="match status" value="1"/>
</dbReference>
<reference evidence="9 10" key="1">
    <citation type="submission" date="2019-01" db="EMBL/GenBank/DDBJ databases">
        <title>Sequencing of cultivated peanut Arachis hypogaea provides insights into genome evolution and oil improvement.</title>
        <authorList>
            <person name="Chen X."/>
        </authorList>
    </citation>
    <scope>NUCLEOTIDE SEQUENCE [LARGE SCALE GENOMIC DNA]</scope>
    <source>
        <strain evidence="10">cv. Fuhuasheng</strain>
        <tissue evidence="9">Leaves</tissue>
    </source>
</reference>
<evidence type="ECO:0000313" key="9">
    <source>
        <dbReference type="EMBL" id="RYR57635.1"/>
    </source>
</evidence>
<dbReference type="PANTHER" id="PTHR11703">
    <property type="entry name" value="DEOXYHYPUSINE SYNTHASE"/>
    <property type="match status" value="1"/>
</dbReference>
<dbReference type="GO" id="GO:0005737">
    <property type="term" value="C:cytoplasm"/>
    <property type="evidence" value="ECO:0007669"/>
    <property type="project" value="TreeGrafter"/>
</dbReference>
<evidence type="ECO:0000256" key="4">
    <source>
        <dbReference type="ARBA" id="ARBA00022679"/>
    </source>
</evidence>